<accession>A0A6F9EF63</accession>
<name>A0A6F9EF63_9BACL</name>
<dbReference type="Proteomes" id="UP000502196">
    <property type="component" value="Chromosome"/>
</dbReference>
<proteinExistence type="predicted"/>
<reference evidence="1 2" key="1">
    <citation type="submission" date="2020-04" db="EMBL/GenBank/DDBJ databases">
        <authorList>
            <person name="Hogendoorn C."/>
        </authorList>
    </citation>
    <scope>NUCLEOTIDE SEQUENCE [LARGE SCALE GENOMIC DNA]</scope>
    <source>
        <strain evidence="1">COOX1</strain>
    </source>
</reference>
<sequence>MQLTARIIRRESMQLNEAGEKWIGGLGHTEGGGIEVEDIRRIVEQAAGGKPVSVQVLSYGATVKTDNVETRKQVARALEAAGFVVQPVYGEGEEFLYHLNVSLPVMH</sequence>
<protein>
    <submittedName>
        <fullName evidence="1">Uncharacterized protein</fullName>
    </submittedName>
</protein>
<gene>
    <name evidence="1" type="ORF">COOX1_2718</name>
</gene>
<evidence type="ECO:0000313" key="1">
    <source>
        <dbReference type="EMBL" id="CAB3395055.1"/>
    </source>
</evidence>
<dbReference type="EMBL" id="LR792683">
    <property type="protein sequence ID" value="CAB3395055.1"/>
    <property type="molecule type" value="Genomic_DNA"/>
</dbReference>
<evidence type="ECO:0000313" key="2">
    <source>
        <dbReference type="Proteomes" id="UP000502196"/>
    </source>
</evidence>
<organism evidence="1 2">
    <name type="scientific">Kyrpidia spormannii</name>
    <dbReference type="NCBI Taxonomy" id="2055160"/>
    <lineage>
        <taxon>Bacteria</taxon>
        <taxon>Bacillati</taxon>
        <taxon>Bacillota</taxon>
        <taxon>Bacilli</taxon>
        <taxon>Bacillales</taxon>
        <taxon>Alicyclobacillaceae</taxon>
        <taxon>Kyrpidia</taxon>
    </lineage>
</organism>
<dbReference type="AlphaFoldDB" id="A0A6F9EF63"/>